<comment type="subcellular location">
    <subcellularLocation>
        <location evidence="1">Cell membrane</location>
        <topology evidence="1">Multi-pass membrane protein</topology>
    </subcellularLocation>
</comment>
<dbReference type="PANTHER" id="PTHR42643">
    <property type="entry name" value="IONOTROPIC RECEPTOR 20A-RELATED"/>
    <property type="match status" value="1"/>
</dbReference>
<dbReference type="Proteomes" id="UP000829291">
    <property type="component" value="Chromosome 3"/>
</dbReference>
<keyword evidence="9" id="KW-1185">Reference proteome</keyword>
<proteinExistence type="predicted"/>
<keyword evidence="2" id="KW-1003">Cell membrane</keyword>
<dbReference type="InterPro" id="IPR052192">
    <property type="entry name" value="Insect_Ionotropic_Sensory_Rcpt"/>
</dbReference>
<keyword evidence="3 8" id="KW-0812">Transmembrane</keyword>
<keyword evidence="5 8" id="KW-0472">Membrane</keyword>
<evidence type="ECO:0000256" key="7">
    <source>
        <dbReference type="ARBA" id="ARBA00023180"/>
    </source>
</evidence>
<dbReference type="GeneID" id="124293715"/>
<accession>A0ABM3FUR8</accession>
<evidence type="ECO:0000256" key="3">
    <source>
        <dbReference type="ARBA" id="ARBA00022692"/>
    </source>
</evidence>
<gene>
    <name evidence="10" type="primary">LOC124293715</name>
</gene>
<evidence type="ECO:0000256" key="4">
    <source>
        <dbReference type="ARBA" id="ARBA00022989"/>
    </source>
</evidence>
<protein>
    <submittedName>
        <fullName evidence="10">Uncharacterized protein LOC124293715</fullName>
    </submittedName>
</protein>
<evidence type="ECO:0000256" key="1">
    <source>
        <dbReference type="ARBA" id="ARBA00004651"/>
    </source>
</evidence>
<feature type="transmembrane region" description="Helical" evidence="8">
    <location>
        <begin position="94"/>
        <end position="114"/>
    </location>
</feature>
<evidence type="ECO:0000313" key="9">
    <source>
        <dbReference type="Proteomes" id="UP000829291"/>
    </source>
</evidence>
<keyword evidence="6" id="KW-0675">Receptor</keyword>
<reference evidence="10" key="1">
    <citation type="submission" date="2025-08" db="UniProtKB">
        <authorList>
            <consortium name="RefSeq"/>
        </authorList>
    </citation>
    <scope>IDENTIFICATION</scope>
    <source>
        <tissue evidence="10">Thorax and Abdomen</tissue>
    </source>
</reference>
<feature type="transmembrane region" description="Helical" evidence="8">
    <location>
        <begin position="266"/>
        <end position="291"/>
    </location>
</feature>
<evidence type="ECO:0000313" key="10">
    <source>
        <dbReference type="RefSeq" id="XP_046591756.1"/>
    </source>
</evidence>
<evidence type="ECO:0000256" key="6">
    <source>
        <dbReference type="ARBA" id="ARBA00023170"/>
    </source>
</evidence>
<keyword evidence="4 8" id="KW-1133">Transmembrane helix</keyword>
<evidence type="ECO:0000256" key="5">
    <source>
        <dbReference type="ARBA" id="ARBA00023136"/>
    </source>
</evidence>
<sequence>MHHLQHFPGLEATYPHTSIAICFASRITGFYPQWMNIFVAKQIWIGVGLITLFLTMVLYLYNKSQGIVSTFLDAVRFVIGNSVIRLPESINHRLTFGIIFLAFIVLDAVFRGRFVSILAYARRYPNLDTIEQVKEHGMEFYGFGPLRYLIDDPLLGEHYHELLPEECLASIERDGKQRACLAHCLTLPSMMVNSTIIHRASEPIISDYATFIVTLNWPMTDRWNFDVQKLVEAGIVEKWRLDFDRVMEIKSWKTQRMIEPPHVEPIAINTLLSAFVILILGLLIALVTFAWEIKIKCNSYYQY</sequence>
<dbReference type="RefSeq" id="XP_046591756.1">
    <property type="nucleotide sequence ID" value="XM_046735800.1"/>
</dbReference>
<evidence type="ECO:0000256" key="2">
    <source>
        <dbReference type="ARBA" id="ARBA00022475"/>
    </source>
</evidence>
<dbReference type="PANTHER" id="PTHR42643:SF38">
    <property type="entry name" value="IONOTROPIC RECEPTOR 100A"/>
    <property type="match status" value="1"/>
</dbReference>
<organism evidence="9 10">
    <name type="scientific">Neodiprion lecontei</name>
    <name type="common">Redheaded pine sawfly</name>
    <dbReference type="NCBI Taxonomy" id="441921"/>
    <lineage>
        <taxon>Eukaryota</taxon>
        <taxon>Metazoa</taxon>
        <taxon>Ecdysozoa</taxon>
        <taxon>Arthropoda</taxon>
        <taxon>Hexapoda</taxon>
        <taxon>Insecta</taxon>
        <taxon>Pterygota</taxon>
        <taxon>Neoptera</taxon>
        <taxon>Endopterygota</taxon>
        <taxon>Hymenoptera</taxon>
        <taxon>Tenthredinoidea</taxon>
        <taxon>Diprionidae</taxon>
        <taxon>Diprioninae</taxon>
        <taxon>Neodiprion</taxon>
    </lineage>
</organism>
<evidence type="ECO:0000256" key="8">
    <source>
        <dbReference type="SAM" id="Phobius"/>
    </source>
</evidence>
<feature type="transmembrane region" description="Helical" evidence="8">
    <location>
        <begin position="43"/>
        <end position="61"/>
    </location>
</feature>
<keyword evidence="7" id="KW-0325">Glycoprotein</keyword>
<name>A0ABM3FUR8_NEOLC</name>